<dbReference type="AlphaFoldDB" id="A0A382JSZ7"/>
<feature type="non-terminal residue" evidence="1">
    <location>
        <position position="63"/>
    </location>
</feature>
<protein>
    <recommendedName>
        <fullName evidence="2">Aspartate aminotransferase family protein</fullName>
    </recommendedName>
</protein>
<name>A0A382JSZ7_9ZZZZ</name>
<reference evidence="1" key="1">
    <citation type="submission" date="2018-05" db="EMBL/GenBank/DDBJ databases">
        <authorList>
            <person name="Lanie J.A."/>
            <person name="Ng W.-L."/>
            <person name="Kazmierczak K.M."/>
            <person name="Andrzejewski T.M."/>
            <person name="Davidsen T.M."/>
            <person name="Wayne K.J."/>
            <person name="Tettelin H."/>
            <person name="Glass J.I."/>
            <person name="Rusch D."/>
            <person name="Podicherti R."/>
            <person name="Tsui H.-C.T."/>
            <person name="Winkler M.E."/>
        </authorList>
    </citation>
    <scope>NUCLEOTIDE SEQUENCE</scope>
</reference>
<dbReference type="InterPro" id="IPR015422">
    <property type="entry name" value="PyrdxlP-dep_Trfase_small"/>
</dbReference>
<evidence type="ECO:0008006" key="2">
    <source>
        <dbReference type="Google" id="ProtNLM"/>
    </source>
</evidence>
<dbReference type="Gene3D" id="3.90.1150.10">
    <property type="entry name" value="Aspartate Aminotransferase, domain 1"/>
    <property type="match status" value="1"/>
</dbReference>
<sequence length="63" mass="7043">MPETIREAYVRMNPKSAELYPKFQELFPSGGAGHDGYVASPFPLSIARGQGPRKWDVDGNEYI</sequence>
<accession>A0A382JSZ7</accession>
<proteinExistence type="predicted"/>
<evidence type="ECO:0000313" key="1">
    <source>
        <dbReference type="EMBL" id="SVC14107.1"/>
    </source>
</evidence>
<gene>
    <name evidence="1" type="ORF">METZ01_LOCUS266961</name>
</gene>
<organism evidence="1">
    <name type="scientific">marine metagenome</name>
    <dbReference type="NCBI Taxonomy" id="408172"/>
    <lineage>
        <taxon>unclassified sequences</taxon>
        <taxon>metagenomes</taxon>
        <taxon>ecological metagenomes</taxon>
    </lineage>
</organism>
<dbReference type="EMBL" id="UINC01075684">
    <property type="protein sequence ID" value="SVC14107.1"/>
    <property type="molecule type" value="Genomic_DNA"/>
</dbReference>